<proteinExistence type="predicted"/>
<reference evidence="3" key="1">
    <citation type="submission" date="2015-07" db="EMBL/GenBank/DDBJ databases">
        <authorList>
            <person name="Teixeira M.M."/>
            <person name="Souza R.C."/>
            <person name="Almeida L.G."/>
            <person name="Vicente V.A."/>
            <person name="de Hoog S."/>
            <person name="Bocca A.L."/>
            <person name="de Almeida S.R."/>
            <person name="Vasconcelos A.T."/>
            <person name="Felipe M.S."/>
        </authorList>
    </citation>
    <scope>NUCLEOTIDE SEQUENCE [LARGE SCALE GENOMIC DNA]</scope>
    <source>
        <strain evidence="3">KSF</strain>
    </source>
</reference>
<dbReference type="VEuPathDB" id="FungiDB:G647_08148"/>
<evidence type="ECO:0000313" key="3">
    <source>
        <dbReference type="Proteomes" id="UP000094526"/>
    </source>
</evidence>
<dbReference type="OrthoDB" id="5366485at2759"/>
<feature type="compositionally biased region" description="Low complexity" evidence="1">
    <location>
        <begin position="34"/>
        <end position="52"/>
    </location>
</feature>
<evidence type="ECO:0000256" key="1">
    <source>
        <dbReference type="SAM" id="MobiDB-lite"/>
    </source>
</evidence>
<feature type="region of interest" description="Disordered" evidence="1">
    <location>
        <begin position="1"/>
        <end position="52"/>
    </location>
</feature>
<sequence>MSDDASYMSFLNKANADPKSGQGSTMAESESTSQRRSSFDPTSSSSSDALPATLKSLPDITYTSDTDSPFEPVLFNYSGSGLPSASEFNTVLRHAHKGKGVVEVEELSVGDFDPRDEYKEIIQRVEQAGKEKKGVKVFRVQASSTRVEYYILTVGERNLIGVVTKAVES</sequence>
<dbReference type="VEuPathDB" id="FungiDB:CLCR_04393"/>
<dbReference type="Proteomes" id="UP000094526">
    <property type="component" value="Unassembled WGS sequence"/>
</dbReference>
<accession>A0A1C1CHS5</accession>
<dbReference type="EMBL" id="LGRB01000012">
    <property type="protein sequence ID" value="OCT47981.1"/>
    <property type="molecule type" value="Genomic_DNA"/>
</dbReference>
<name>A0A1C1CHS5_9EURO</name>
<dbReference type="PANTHER" id="PTHR42093:SF1">
    <property type="match status" value="1"/>
</dbReference>
<dbReference type="eggNOG" id="ENOG502SBFH">
    <property type="taxonomic scope" value="Eukaryota"/>
</dbReference>
<comment type="caution">
    <text evidence="2">The sequence shown here is derived from an EMBL/GenBank/DDBJ whole genome shotgun (WGS) entry which is preliminary data.</text>
</comment>
<dbReference type="Gene3D" id="3.40.1460.10">
    <property type="entry name" value="Nuclease A inhibitor-like"/>
    <property type="match status" value="1"/>
</dbReference>
<dbReference type="AlphaFoldDB" id="A0A1C1CHS5"/>
<evidence type="ECO:0000313" key="2">
    <source>
        <dbReference type="EMBL" id="OCT47981.1"/>
    </source>
</evidence>
<dbReference type="InterPro" id="IPR056539">
    <property type="entry name" value="NuiA-like"/>
</dbReference>
<dbReference type="Pfam" id="PF23151">
    <property type="entry name" value="NuiA_2"/>
    <property type="match status" value="1"/>
</dbReference>
<gene>
    <name evidence="2" type="ORF">CLCR_04393</name>
</gene>
<protein>
    <submittedName>
        <fullName evidence="2">Uncharacterized protein</fullName>
    </submittedName>
</protein>
<dbReference type="PANTHER" id="PTHR42093">
    <property type="match status" value="1"/>
</dbReference>
<keyword evidence="3" id="KW-1185">Reference proteome</keyword>
<organism evidence="2 3">
    <name type="scientific">Cladophialophora carrionii</name>
    <dbReference type="NCBI Taxonomy" id="86049"/>
    <lineage>
        <taxon>Eukaryota</taxon>
        <taxon>Fungi</taxon>
        <taxon>Dikarya</taxon>
        <taxon>Ascomycota</taxon>
        <taxon>Pezizomycotina</taxon>
        <taxon>Eurotiomycetes</taxon>
        <taxon>Chaetothyriomycetidae</taxon>
        <taxon>Chaetothyriales</taxon>
        <taxon>Herpotrichiellaceae</taxon>
        <taxon>Cladophialophora</taxon>
    </lineage>
</organism>
<feature type="compositionally biased region" description="Polar residues" evidence="1">
    <location>
        <begin position="21"/>
        <end position="32"/>
    </location>
</feature>